<feature type="domain" description="Xaa-Pro dipeptidyl-peptidase-like" evidence="1">
    <location>
        <begin position="21"/>
        <end position="153"/>
    </location>
</feature>
<feature type="non-terminal residue" evidence="2">
    <location>
        <position position="1"/>
    </location>
</feature>
<dbReference type="Pfam" id="PF02129">
    <property type="entry name" value="Peptidase_S15"/>
    <property type="match status" value="1"/>
</dbReference>
<evidence type="ECO:0000259" key="1">
    <source>
        <dbReference type="Pfam" id="PF02129"/>
    </source>
</evidence>
<protein>
    <submittedName>
        <fullName evidence="2">Xaa-Pro dipeptidase</fullName>
    </submittedName>
</protein>
<sequence>SLDEAIIENLYVETEVDSDRDGKKDRVSIKVMRPKTDPNVKVPVIYEMSPYRSGLKDVPVYNVDEELYAYEGKPYGAVNLGSYGNYYVPRGYAVILGESIGTGKSDGCPTTGDEQEILGTKSVIDWVNGRAKAFTEQGEEVQVNWSTGNVGMT</sequence>
<evidence type="ECO:0000313" key="3">
    <source>
        <dbReference type="Proteomes" id="UP000308444"/>
    </source>
</evidence>
<dbReference type="InterPro" id="IPR029058">
    <property type="entry name" value="AB_hydrolase_fold"/>
</dbReference>
<dbReference type="SUPFAM" id="SSF53474">
    <property type="entry name" value="alpha/beta-Hydrolases"/>
    <property type="match status" value="1"/>
</dbReference>
<dbReference type="Gene3D" id="3.40.50.1820">
    <property type="entry name" value="alpha/beta hydrolase"/>
    <property type="match status" value="1"/>
</dbReference>
<reference evidence="2 3" key="1">
    <citation type="journal article" date="2019" name="Environ. Microbiol.">
        <title>An active ?-lactamase is a part of an orchestrated cell wall stress resistance network of Bacillus subtilis and related rhizosphere species.</title>
        <authorList>
            <person name="Bucher T."/>
            <person name="Keren-Paz A."/>
            <person name="Hausser J."/>
            <person name="Olender T."/>
            <person name="Cytryn E."/>
            <person name="Kolodkin-Gal I."/>
        </authorList>
    </citation>
    <scope>NUCLEOTIDE SEQUENCE [LARGE SCALE GENOMIC DNA]</scope>
    <source>
        <strain evidence="2 3">I32</strain>
    </source>
</reference>
<feature type="non-terminal residue" evidence="2">
    <location>
        <position position="153"/>
    </location>
</feature>
<proteinExistence type="predicted"/>
<dbReference type="InterPro" id="IPR008252">
    <property type="entry name" value="Pept_S15_Xpro"/>
</dbReference>
<dbReference type="InterPro" id="IPR000383">
    <property type="entry name" value="Xaa-Pro-like_dom"/>
</dbReference>
<organism evidence="2 3">
    <name type="scientific">Bacillus cereus</name>
    <dbReference type="NCBI Taxonomy" id="1396"/>
    <lineage>
        <taxon>Bacteria</taxon>
        <taxon>Bacillati</taxon>
        <taxon>Bacillota</taxon>
        <taxon>Bacilli</taxon>
        <taxon>Bacillales</taxon>
        <taxon>Bacillaceae</taxon>
        <taxon>Bacillus</taxon>
        <taxon>Bacillus cereus group</taxon>
    </lineage>
</organism>
<gene>
    <name evidence="2" type="ORF">FC695_37585</name>
</gene>
<dbReference type="AlphaFoldDB" id="A0A9X9A1E2"/>
<evidence type="ECO:0000313" key="2">
    <source>
        <dbReference type="EMBL" id="TKI88473.1"/>
    </source>
</evidence>
<accession>A0A9X9A1E2</accession>
<dbReference type="Proteomes" id="UP000308444">
    <property type="component" value="Unassembled WGS sequence"/>
</dbReference>
<dbReference type="GO" id="GO:0004177">
    <property type="term" value="F:aminopeptidase activity"/>
    <property type="evidence" value="ECO:0007669"/>
    <property type="project" value="InterPro"/>
</dbReference>
<dbReference type="GO" id="GO:0006508">
    <property type="term" value="P:proteolysis"/>
    <property type="evidence" value="ECO:0007669"/>
    <property type="project" value="InterPro"/>
</dbReference>
<dbReference type="EMBL" id="SZOH01003995">
    <property type="protein sequence ID" value="TKI88473.1"/>
    <property type="molecule type" value="Genomic_DNA"/>
</dbReference>
<comment type="caution">
    <text evidence="2">The sequence shown here is derived from an EMBL/GenBank/DDBJ whole genome shotgun (WGS) entry which is preliminary data.</text>
</comment>
<dbReference type="PRINTS" id="PR00923">
    <property type="entry name" value="LACTOPTASE"/>
</dbReference>
<name>A0A9X9A1E2_BACCE</name>